<keyword evidence="4" id="KW-1185">Reference proteome</keyword>
<evidence type="ECO:0000313" key="3">
    <source>
        <dbReference type="EMBL" id="CAH3197009.1"/>
    </source>
</evidence>
<feature type="compositionally biased region" description="Polar residues" evidence="2">
    <location>
        <begin position="831"/>
        <end position="865"/>
    </location>
</feature>
<feature type="compositionally biased region" description="Polar residues" evidence="2">
    <location>
        <begin position="909"/>
        <end position="938"/>
    </location>
</feature>
<feature type="compositionally biased region" description="Basic and acidic residues" evidence="2">
    <location>
        <begin position="806"/>
        <end position="821"/>
    </location>
</feature>
<evidence type="ECO:0000313" key="4">
    <source>
        <dbReference type="Proteomes" id="UP001159427"/>
    </source>
</evidence>
<feature type="region of interest" description="Disordered" evidence="2">
    <location>
        <begin position="981"/>
        <end position="1021"/>
    </location>
</feature>
<proteinExistence type="predicted"/>
<feature type="compositionally biased region" description="Basic and acidic residues" evidence="2">
    <location>
        <begin position="301"/>
        <end position="332"/>
    </location>
</feature>
<feature type="coiled-coil region" evidence="1">
    <location>
        <begin position="661"/>
        <end position="755"/>
    </location>
</feature>
<feature type="region of interest" description="Disordered" evidence="2">
    <location>
        <begin position="767"/>
        <end position="940"/>
    </location>
</feature>
<dbReference type="Proteomes" id="UP001159427">
    <property type="component" value="Unassembled WGS sequence"/>
</dbReference>
<gene>
    <name evidence="3" type="ORF">PEVE_00034175</name>
</gene>
<keyword evidence="1" id="KW-0175">Coiled coil</keyword>
<evidence type="ECO:0000256" key="2">
    <source>
        <dbReference type="SAM" id="MobiDB-lite"/>
    </source>
</evidence>
<organism evidence="3 4">
    <name type="scientific">Porites evermanni</name>
    <dbReference type="NCBI Taxonomy" id="104178"/>
    <lineage>
        <taxon>Eukaryota</taxon>
        <taxon>Metazoa</taxon>
        <taxon>Cnidaria</taxon>
        <taxon>Anthozoa</taxon>
        <taxon>Hexacorallia</taxon>
        <taxon>Scleractinia</taxon>
        <taxon>Fungiina</taxon>
        <taxon>Poritidae</taxon>
        <taxon>Porites</taxon>
    </lineage>
</organism>
<sequence length="1088" mass="118551">MNPQFCRPFVMRPKLVPVVVRPTVPADYRTFDPPSPTYNIPLFPIPLTADAALTTRKTRWELEKLGSPTDGWTKELFFELAAQKNGIRIGKEQNKAGATAKQSGSLEDFKKIAEKNGIIVCPAAGSKDKVAVTSAYSSVVNSTSDAIGGDEGTLISTTLAQVVLSSSSLSAEAESWENSCRETHVGKVENAPEATGSASEFEAEVEKEMNTVFPVSDLFKNTVAGNCLRIEETKDCEKIQKVQGYSVSKECEVIDEETVHIVGKLSTENKPVTGSYEPVVSFEAPGKPDALQCESFETKTLETRMGKTSSKDESENLDVEKKEESFETDKASCDTAAPSGTVLASEHVAAGERSLTEAAQIKTFQELAGLNGIKVGNVSGENYSTTNSYKELVSGAESVADTQDDQDAQIAKFQEMARLNGIKVGDGNPSKNSGDSSLEQLEFIMNQNAQGSDYYTDMYTCPYELDPDPQIALFQEIARLKGIKVSNSRSSSHCSSSPAPSEDLFFPQEDMLDPPAKQSVVTKRGVFEELAKRNGIKVGKSTETPVGAKKCRNDCIATPPVTSVTQASTQTDVTVVFDRCCQTGMETNKTIGIQVSASKEAFEEEYLLWKLDDKATEDEGDDLCYKDLYFDEKKLREELNTCLQNEKDVSANARHNHKRVMDQLKEDISGKSEEVEKLKKDLKKLKRHKETEIKRISKELKSKEEDLEATKIALQLKEAALETLRVVAHEQTAKLKSLEEQLDDMKTTLLAAKKSNDCEACLKRKTEAEGDGETTGLKGSDQEKQNNDGWTVIVGKKSKSPMNKPTLDRKEQAVQQHKDVDQLCEIDLTSPPRSYRQSVGQKSSVSDEQDTSSCNAESSESTGGNNACGEAKPPISVTPTQVGNITRAENLKEVPSTLSSSAQEPLLSSEKNQPTVPSDTNSNGQQFPMNIHSSNGQQPVPMIAPPGFPTPATPFPVVPPELLSQYLCSLQMIQNGVASGGGLPKNSAPLRRPPGLNTEPVPEGEAPEHSPPPAPPSAGKFSSFDKLMEALQKRFPSKTRQELILYLKKAKAVCGSAGFRGKQIPDVVKCVEDLVELEGSQESEGRQE</sequence>
<comment type="caution">
    <text evidence="3">The sequence shown here is derived from an EMBL/GenBank/DDBJ whole genome shotgun (WGS) entry which is preliminary data.</text>
</comment>
<protein>
    <submittedName>
        <fullName evidence="3">Uncharacterized protein</fullName>
    </submittedName>
</protein>
<name>A0ABN8T157_9CNID</name>
<evidence type="ECO:0000256" key="1">
    <source>
        <dbReference type="SAM" id="Coils"/>
    </source>
</evidence>
<reference evidence="3 4" key="1">
    <citation type="submission" date="2022-05" db="EMBL/GenBank/DDBJ databases">
        <authorList>
            <consortium name="Genoscope - CEA"/>
            <person name="William W."/>
        </authorList>
    </citation>
    <scope>NUCLEOTIDE SEQUENCE [LARGE SCALE GENOMIC DNA]</scope>
</reference>
<dbReference type="EMBL" id="CALNXI010005132">
    <property type="protein sequence ID" value="CAH3197009.1"/>
    <property type="molecule type" value="Genomic_DNA"/>
</dbReference>
<feature type="region of interest" description="Disordered" evidence="2">
    <location>
        <begin position="301"/>
        <end position="334"/>
    </location>
</feature>
<accession>A0ABN8T157</accession>